<proteinExistence type="predicted"/>
<organism evidence="4 5">
    <name type="scientific">Luteimicrobium xylanilyticum</name>
    <dbReference type="NCBI Taxonomy" id="1133546"/>
    <lineage>
        <taxon>Bacteria</taxon>
        <taxon>Bacillati</taxon>
        <taxon>Actinomycetota</taxon>
        <taxon>Actinomycetes</taxon>
        <taxon>Micrococcales</taxon>
        <taxon>Luteimicrobium</taxon>
    </lineage>
</organism>
<dbReference type="EMBL" id="CP045529">
    <property type="protein sequence ID" value="QFU99038.1"/>
    <property type="molecule type" value="Genomic_DNA"/>
</dbReference>
<keyword evidence="5" id="KW-1185">Reference proteome</keyword>
<gene>
    <name evidence="4" type="ORF">KDY119_02564</name>
</gene>
<evidence type="ECO:0000313" key="5">
    <source>
        <dbReference type="Proteomes" id="UP000326702"/>
    </source>
</evidence>
<dbReference type="Proteomes" id="UP000326702">
    <property type="component" value="Chromosome"/>
</dbReference>
<evidence type="ECO:0000313" key="4">
    <source>
        <dbReference type="EMBL" id="QFU99038.1"/>
    </source>
</evidence>
<evidence type="ECO:0000259" key="3">
    <source>
        <dbReference type="Pfam" id="PF14258"/>
    </source>
</evidence>
<evidence type="ECO:0000256" key="1">
    <source>
        <dbReference type="SAM" id="MobiDB-lite"/>
    </source>
</evidence>
<keyword evidence="2" id="KW-0472">Membrane</keyword>
<protein>
    <submittedName>
        <fullName evidence="4">Putative membrane protein</fullName>
    </submittedName>
</protein>
<feature type="domain" description="DUF4350" evidence="3">
    <location>
        <begin position="72"/>
        <end position="253"/>
    </location>
</feature>
<keyword evidence="2" id="KW-1133">Transmembrane helix</keyword>
<keyword evidence="2" id="KW-0812">Transmembrane</keyword>
<name>A0A5P9QC66_9MICO</name>
<feature type="region of interest" description="Disordered" evidence="1">
    <location>
        <begin position="1"/>
        <end position="31"/>
    </location>
</feature>
<feature type="compositionally biased region" description="Low complexity" evidence="1">
    <location>
        <begin position="1"/>
        <end position="16"/>
    </location>
</feature>
<dbReference type="RefSeq" id="WP_227994335.1">
    <property type="nucleotide sequence ID" value="NZ_CP045529.1"/>
</dbReference>
<evidence type="ECO:0000256" key="2">
    <source>
        <dbReference type="SAM" id="Phobius"/>
    </source>
</evidence>
<sequence>MTLTDPAAATTAPHHPGGSGPVRGDGTTTRTRARRRWRAVRWVVGLVLLGAFVTLLLALLRPPSSDTRYAPDAAGPDGGRAVAQVLGRHGVHVTYTRSAEKAASLARAGTTLAVLPGDSYGDDLSDADLDLLAGTHADLALIGPSDASLASLAPELTWGWGGGYVTTSTAQCADPDARAAGSVTSTGGGFLPSGSATAGTVTTCFPPDGAEAGTGSYAVVDGARRVAVLDDAAILTNAHLAEAGNAALVLRMLGRHTELVWLVPEADRAADATDDTGTFSLLPDGAGAVAVWLLVVAVVAVVWRGRRLGPLVAEDLPVVVRASEATRGRGRLYRAGGSRGHAAAGLRASTAARLAARLGVPAGATPDSLVDAVARATGRPTADVHGLLYGPPPPDDAALLTLARRLDDLESEVRP</sequence>
<feature type="transmembrane region" description="Helical" evidence="2">
    <location>
        <begin position="39"/>
        <end position="60"/>
    </location>
</feature>
<dbReference type="Pfam" id="PF14258">
    <property type="entry name" value="DUF4350"/>
    <property type="match status" value="1"/>
</dbReference>
<dbReference type="InterPro" id="IPR025646">
    <property type="entry name" value="DUF4350"/>
</dbReference>
<reference evidence="4 5" key="1">
    <citation type="submission" date="2019-10" db="EMBL/GenBank/DDBJ databases">
        <title>Genome sequence of Luteimicrobium xylanilyticum HY-24.</title>
        <authorList>
            <person name="Kim D.Y."/>
            <person name="Park H.-Y."/>
        </authorList>
    </citation>
    <scope>NUCLEOTIDE SEQUENCE [LARGE SCALE GENOMIC DNA]</scope>
    <source>
        <strain evidence="4 5">HY-24</strain>
    </source>
</reference>
<accession>A0A5P9QC66</accession>
<dbReference type="KEGG" id="lxl:KDY119_02564"/>
<dbReference type="AlphaFoldDB" id="A0A5P9QC66"/>